<evidence type="ECO:0000256" key="1">
    <source>
        <dbReference type="SAM" id="MobiDB-lite"/>
    </source>
</evidence>
<sequence length="110" mass="11971">MGIWSWANNFNSTPSSPPALAALSRSSSPSPSSEGVPKAAMAFYAFTEGSYNPQIFVPYPFYHFLGNETLASSSVKAMNTHPVSQKKPLLFSLTSQLYWSCHYVSSIIVG</sequence>
<reference evidence="2" key="1">
    <citation type="submission" date="2021-03" db="EMBL/GenBank/DDBJ databases">
        <title>Draft genome sequence of rust myrtle Austropuccinia psidii MF-1, a brazilian biotype.</title>
        <authorList>
            <person name="Quecine M.C."/>
            <person name="Pachon D.M.R."/>
            <person name="Bonatelli M.L."/>
            <person name="Correr F.H."/>
            <person name="Franceschini L.M."/>
            <person name="Leite T.F."/>
            <person name="Margarido G.R.A."/>
            <person name="Almeida C.A."/>
            <person name="Ferrarezi J.A."/>
            <person name="Labate C.A."/>
        </authorList>
    </citation>
    <scope>NUCLEOTIDE SEQUENCE</scope>
    <source>
        <strain evidence="2">MF-1</strain>
    </source>
</reference>
<name>A0A9Q3FFV2_9BASI</name>
<evidence type="ECO:0000313" key="2">
    <source>
        <dbReference type="EMBL" id="MBW0537652.1"/>
    </source>
</evidence>
<comment type="caution">
    <text evidence="2">The sequence shown here is derived from an EMBL/GenBank/DDBJ whole genome shotgun (WGS) entry which is preliminary data.</text>
</comment>
<organism evidence="2 3">
    <name type="scientific">Austropuccinia psidii MF-1</name>
    <dbReference type="NCBI Taxonomy" id="1389203"/>
    <lineage>
        <taxon>Eukaryota</taxon>
        <taxon>Fungi</taxon>
        <taxon>Dikarya</taxon>
        <taxon>Basidiomycota</taxon>
        <taxon>Pucciniomycotina</taxon>
        <taxon>Pucciniomycetes</taxon>
        <taxon>Pucciniales</taxon>
        <taxon>Sphaerophragmiaceae</taxon>
        <taxon>Austropuccinia</taxon>
    </lineage>
</organism>
<dbReference type="EMBL" id="AVOT02042258">
    <property type="protein sequence ID" value="MBW0537652.1"/>
    <property type="molecule type" value="Genomic_DNA"/>
</dbReference>
<protein>
    <submittedName>
        <fullName evidence="2">Uncharacterized protein</fullName>
    </submittedName>
</protein>
<dbReference type="Proteomes" id="UP000765509">
    <property type="component" value="Unassembled WGS sequence"/>
</dbReference>
<proteinExistence type="predicted"/>
<feature type="compositionally biased region" description="Low complexity" evidence="1">
    <location>
        <begin position="12"/>
        <end position="33"/>
    </location>
</feature>
<gene>
    <name evidence="2" type="ORF">O181_077367</name>
</gene>
<accession>A0A9Q3FFV2</accession>
<dbReference type="AlphaFoldDB" id="A0A9Q3FFV2"/>
<keyword evidence="3" id="KW-1185">Reference proteome</keyword>
<evidence type="ECO:0000313" key="3">
    <source>
        <dbReference type="Proteomes" id="UP000765509"/>
    </source>
</evidence>
<feature type="compositionally biased region" description="Polar residues" evidence="1">
    <location>
        <begin position="1"/>
        <end position="11"/>
    </location>
</feature>
<feature type="region of interest" description="Disordered" evidence="1">
    <location>
        <begin position="1"/>
        <end position="36"/>
    </location>
</feature>